<evidence type="ECO:0000313" key="4">
    <source>
        <dbReference type="Proteomes" id="UP000295788"/>
    </source>
</evidence>
<dbReference type="Gene3D" id="3.40.50.150">
    <property type="entry name" value="Vaccinia Virus protein VP39"/>
    <property type="match status" value="1"/>
</dbReference>
<evidence type="ECO:0000259" key="2">
    <source>
        <dbReference type="Pfam" id="PF13649"/>
    </source>
</evidence>
<dbReference type="AlphaFoldDB" id="A0A4R3KJC2"/>
<dbReference type="PANTHER" id="PTHR43861">
    <property type="entry name" value="TRANS-ACONITATE 2-METHYLTRANSFERASE-RELATED"/>
    <property type="match status" value="1"/>
</dbReference>
<comment type="caution">
    <text evidence="3">The sequence shown here is derived from an EMBL/GenBank/DDBJ whole genome shotgun (WGS) entry which is preliminary data.</text>
</comment>
<dbReference type="EMBL" id="SMAB01000003">
    <property type="protein sequence ID" value="TCS83780.1"/>
    <property type="molecule type" value="Genomic_DNA"/>
</dbReference>
<dbReference type="Proteomes" id="UP000295788">
    <property type="component" value="Unassembled WGS sequence"/>
</dbReference>
<dbReference type="GO" id="GO:0032259">
    <property type="term" value="P:methylation"/>
    <property type="evidence" value="ECO:0007669"/>
    <property type="project" value="UniProtKB-KW"/>
</dbReference>
<keyword evidence="1 3" id="KW-0808">Transferase</keyword>
<dbReference type="Pfam" id="PF13649">
    <property type="entry name" value="Methyltransf_25"/>
    <property type="match status" value="1"/>
</dbReference>
<keyword evidence="4" id="KW-1185">Reference proteome</keyword>
<dbReference type="CDD" id="cd02440">
    <property type="entry name" value="AdoMet_MTases"/>
    <property type="match status" value="1"/>
</dbReference>
<dbReference type="InterPro" id="IPR041698">
    <property type="entry name" value="Methyltransf_25"/>
</dbReference>
<name>A0A4R3KJC2_9BACI</name>
<dbReference type="OrthoDB" id="9811589at2"/>
<feature type="domain" description="Methyltransferase" evidence="2">
    <location>
        <begin position="40"/>
        <end position="135"/>
    </location>
</feature>
<protein>
    <submittedName>
        <fullName evidence="3">Methyltransferase family protein</fullName>
    </submittedName>
</protein>
<evidence type="ECO:0000313" key="3">
    <source>
        <dbReference type="EMBL" id="TCS83780.1"/>
    </source>
</evidence>
<dbReference type="SUPFAM" id="SSF53335">
    <property type="entry name" value="S-adenosyl-L-methionine-dependent methyltransferases"/>
    <property type="match status" value="1"/>
</dbReference>
<sequence length="248" mass="29663">MMYNRFAYIYDVLMKDAPYEEWIRFTEEIIDQYQINPNQIIDLGCGTGSIAIPLAKKGYQMIGIDLSEEMLSIAYDKMMDQHLQFPLLQQDMRELELQNQAELIIRYCDSLNYLIGLDYLRQTFVRVNQHLKKKGFFVFDLHSPYKLTHIFANQTFAWNEDDISVIWETTVDLEQLIVEHELTFFVEQDDECYQKFEETHVQQTYPIEKVKQLLEETGFELLTTYGDFQLEPVRDTTERIFYIAQKHR</sequence>
<organism evidence="3 4">
    <name type="scientific">Tepidibacillus fermentans</name>
    <dbReference type="NCBI Taxonomy" id="1281767"/>
    <lineage>
        <taxon>Bacteria</taxon>
        <taxon>Bacillati</taxon>
        <taxon>Bacillota</taxon>
        <taxon>Bacilli</taxon>
        <taxon>Bacillales</taxon>
        <taxon>Bacillaceae</taxon>
        <taxon>Tepidibacillus</taxon>
    </lineage>
</organism>
<evidence type="ECO:0000256" key="1">
    <source>
        <dbReference type="ARBA" id="ARBA00022679"/>
    </source>
</evidence>
<dbReference type="GO" id="GO:0008168">
    <property type="term" value="F:methyltransferase activity"/>
    <property type="evidence" value="ECO:0007669"/>
    <property type="project" value="UniProtKB-KW"/>
</dbReference>
<proteinExistence type="predicted"/>
<dbReference type="Gene3D" id="2.20.25.110">
    <property type="entry name" value="S-adenosyl-L-methionine-dependent methyltransferases"/>
    <property type="match status" value="1"/>
</dbReference>
<dbReference type="RefSeq" id="WP_132767181.1">
    <property type="nucleotide sequence ID" value="NZ_SMAB01000003.1"/>
</dbReference>
<accession>A0A4R3KJC2</accession>
<gene>
    <name evidence="3" type="ORF">EDD72_103104</name>
</gene>
<keyword evidence="3" id="KW-0489">Methyltransferase</keyword>
<reference evidence="3 4" key="1">
    <citation type="submission" date="2019-03" db="EMBL/GenBank/DDBJ databases">
        <title>Genomic Encyclopedia of Type Strains, Phase IV (KMG-IV): sequencing the most valuable type-strain genomes for metagenomic binning, comparative biology and taxonomic classification.</title>
        <authorList>
            <person name="Goeker M."/>
        </authorList>
    </citation>
    <scope>NUCLEOTIDE SEQUENCE [LARGE SCALE GENOMIC DNA]</scope>
    <source>
        <strain evidence="3 4">DSM 23802</strain>
    </source>
</reference>
<dbReference type="InterPro" id="IPR029063">
    <property type="entry name" value="SAM-dependent_MTases_sf"/>
</dbReference>